<dbReference type="AlphaFoldDB" id="B4GES5"/>
<dbReference type="EMBL" id="CH479182">
    <property type="protein sequence ID" value="EDW34110.1"/>
    <property type="molecule type" value="Genomic_DNA"/>
</dbReference>
<dbReference type="HOGENOM" id="CLU_2322799_0_0_1"/>
<evidence type="ECO:0000256" key="1">
    <source>
        <dbReference type="SAM" id="MobiDB-lite"/>
    </source>
</evidence>
<dbReference type="Proteomes" id="UP000008744">
    <property type="component" value="Unassembled WGS sequence"/>
</dbReference>
<gene>
    <name evidence="2" type="primary">Dper\GL21746</name>
    <name evidence="2" type="ORF">Dper_GL21746</name>
</gene>
<evidence type="ECO:0000313" key="2">
    <source>
        <dbReference type="EMBL" id="EDW34110.1"/>
    </source>
</evidence>
<feature type="region of interest" description="Disordered" evidence="1">
    <location>
        <begin position="61"/>
        <end position="99"/>
    </location>
</feature>
<accession>B4GES5</accession>
<keyword evidence="3" id="KW-1185">Reference proteome</keyword>
<evidence type="ECO:0000313" key="3">
    <source>
        <dbReference type="Proteomes" id="UP000008744"/>
    </source>
</evidence>
<reference evidence="2 3" key="1">
    <citation type="journal article" date="2007" name="Nature">
        <title>Evolution of genes and genomes on the Drosophila phylogeny.</title>
        <authorList>
            <consortium name="Drosophila 12 Genomes Consortium"/>
            <person name="Clark A.G."/>
            <person name="Eisen M.B."/>
            <person name="Smith D.R."/>
            <person name="Bergman C.M."/>
            <person name="Oliver B."/>
            <person name="Markow T.A."/>
            <person name="Kaufman T.C."/>
            <person name="Kellis M."/>
            <person name="Gelbart W."/>
            <person name="Iyer V.N."/>
            <person name="Pollard D.A."/>
            <person name="Sackton T.B."/>
            <person name="Larracuente A.M."/>
            <person name="Singh N.D."/>
            <person name="Abad J.P."/>
            <person name="Abt D.N."/>
            <person name="Adryan B."/>
            <person name="Aguade M."/>
            <person name="Akashi H."/>
            <person name="Anderson W.W."/>
            <person name="Aquadro C.F."/>
            <person name="Ardell D.H."/>
            <person name="Arguello R."/>
            <person name="Artieri C.G."/>
            <person name="Barbash D.A."/>
            <person name="Barker D."/>
            <person name="Barsanti P."/>
            <person name="Batterham P."/>
            <person name="Batzoglou S."/>
            <person name="Begun D."/>
            <person name="Bhutkar A."/>
            <person name="Blanco E."/>
            <person name="Bosak S.A."/>
            <person name="Bradley R.K."/>
            <person name="Brand A.D."/>
            <person name="Brent M.R."/>
            <person name="Brooks A.N."/>
            <person name="Brown R.H."/>
            <person name="Butlin R.K."/>
            <person name="Caggese C."/>
            <person name="Calvi B.R."/>
            <person name="Bernardo de Carvalho A."/>
            <person name="Caspi A."/>
            <person name="Castrezana S."/>
            <person name="Celniker S.E."/>
            <person name="Chang J.L."/>
            <person name="Chapple C."/>
            <person name="Chatterji S."/>
            <person name="Chinwalla A."/>
            <person name="Civetta A."/>
            <person name="Clifton S.W."/>
            <person name="Comeron J.M."/>
            <person name="Costello J.C."/>
            <person name="Coyne J.A."/>
            <person name="Daub J."/>
            <person name="David R.G."/>
            <person name="Delcher A.L."/>
            <person name="Delehaunty K."/>
            <person name="Do C.B."/>
            <person name="Ebling H."/>
            <person name="Edwards K."/>
            <person name="Eickbush T."/>
            <person name="Evans J.D."/>
            <person name="Filipski A."/>
            <person name="Findeiss S."/>
            <person name="Freyhult E."/>
            <person name="Fulton L."/>
            <person name="Fulton R."/>
            <person name="Garcia A.C."/>
            <person name="Gardiner A."/>
            <person name="Garfield D.A."/>
            <person name="Garvin B.E."/>
            <person name="Gibson G."/>
            <person name="Gilbert D."/>
            <person name="Gnerre S."/>
            <person name="Godfrey J."/>
            <person name="Good R."/>
            <person name="Gotea V."/>
            <person name="Gravely B."/>
            <person name="Greenberg A.J."/>
            <person name="Griffiths-Jones S."/>
            <person name="Gross S."/>
            <person name="Guigo R."/>
            <person name="Gustafson E.A."/>
            <person name="Haerty W."/>
            <person name="Hahn M.W."/>
            <person name="Halligan D.L."/>
            <person name="Halpern A.L."/>
            <person name="Halter G.M."/>
            <person name="Han M.V."/>
            <person name="Heger A."/>
            <person name="Hillier L."/>
            <person name="Hinrichs A.S."/>
            <person name="Holmes I."/>
            <person name="Hoskins R.A."/>
            <person name="Hubisz M.J."/>
            <person name="Hultmark D."/>
            <person name="Huntley M.A."/>
            <person name="Jaffe D.B."/>
            <person name="Jagadeeshan S."/>
            <person name="Jeck W.R."/>
            <person name="Johnson J."/>
            <person name="Jones C.D."/>
            <person name="Jordan W.C."/>
            <person name="Karpen G.H."/>
            <person name="Kataoka E."/>
            <person name="Keightley P.D."/>
            <person name="Kheradpour P."/>
            <person name="Kirkness E.F."/>
            <person name="Koerich L.B."/>
            <person name="Kristiansen K."/>
            <person name="Kudrna D."/>
            <person name="Kulathinal R.J."/>
            <person name="Kumar S."/>
            <person name="Kwok R."/>
            <person name="Lander E."/>
            <person name="Langley C.H."/>
            <person name="Lapoint R."/>
            <person name="Lazzaro B.P."/>
            <person name="Lee S.J."/>
            <person name="Levesque L."/>
            <person name="Li R."/>
            <person name="Lin C.F."/>
            <person name="Lin M.F."/>
            <person name="Lindblad-Toh K."/>
            <person name="Llopart A."/>
            <person name="Long M."/>
            <person name="Low L."/>
            <person name="Lozovsky E."/>
            <person name="Lu J."/>
            <person name="Luo M."/>
            <person name="Machado C.A."/>
            <person name="Makalowski W."/>
            <person name="Marzo M."/>
            <person name="Matsuda M."/>
            <person name="Matzkin L."/>
            <person name="McAllister B."/>
            <person name="McBride C.S."/>
            <person name="McKernan B."/>
            <person name="McKernan K."/>
            <person name="Mendez-Lago M."/>
            <person name="Minx P."/>
            <person name="Mollenhauer M.U."/>
            <person name="Montooth K."/>
            <person name="Mount S.M."/>
            <person name="Mu X."/>
            <person name="Myers E."/>
            <person name="Negre B."/>
            <person name="Newfeld S."/>
            <person name="Nielsen R."/>
            <person name="Noor M.A."/>
            <person name="O'Grady P."/>
            <person name="Pachter L."/>
            <person name="Papaceit M."/>
            <person name="Parisi M.J."/>
            <person name="Parisi M."/>
            <person name="Parts L."/>
            <person name="Pedersen J.S."/>
            <person name="Pesole G."/>
            <person name="Phillippy A.M."/>
            <person name="Ponting C.P."/>
            <person name="Pop M."/>
            <person name="Porcelli D."/>
            <person name="Powell J.R."/>
            <person name="Prohaska S."/>
            <person name="Pruitt K."/>
            <person name="Puig M."/>
            <person name="Quesneville H."/>
            <person name="Ram K.R."/>
            <person name="Rand D."/>
            <person name="Rasmussen M.D."/>
            <person name="Reed L.K."/>
            <person name="Reenan R."/>
            <person name="Reily A."/>
            <person name="Remington K.A."/>
            <person name="Rieger T.T."/>
            <person name="Ritchie M.G."/>
            <person name="Robin C."/>
            <person name="Rogers Y.H."/>
            <person name="Rohde C."/>
            <person name="Rozas J."/>
            <person name="Rubenfield M.J."/>
            <person name="Ruiz A."/>
            <person name="Russo S."/>
            <person name="Salzberg S.L."/>
            <person name="Sanchez-Gracia A."/>
            <person name="Saranga D.J."/>
            <person name="Sato H."/>
            <person name="Schaeffer S.W."/>
            <person name="Schatz M.C."/>
            <person name="Schlenke T."/>
            <person name="Schwartz R."/>
            <person name="Segarra C."/>
            <person name="Singh R.S."/>
            <person name="Sirot L."/>
            <person name="Sirota M."/>
            <person name="Sisneros N.B."/>
            <person name="Smith C.D."/>
            <person name="Smith T.F."/>
            <person name="Spieth J."/>
            <person name="Stage D.E."/>
            <person name="Stark A."/>
            <person name="Stephan W."/>
            <person name="Strausberg R.L."/>
            <person name="Strempel S."/>
            <person name="Sturgill D."/>
            <person name="Sutton G."/>
            <person name="Sutton G.G."/>
            <person name="Tao W."/>
            <person name="Teichmann S."/>
            <person name="Tobari Y.N."/>
            <person name="Tomimura Y."/>
            <person name="Tsolas J.M."/>
            <person name="Valente V.L."/>
            <person name="Venter E."/>
            <person name="Venter J.C."/>
            <person name="Vicario S."/>
            <person name="Vieira F.G."/>
            <person name="Vilella A.J."/>
            <person name="Villasante A."/>
            <person name="Walenz B."/>
            <person name="Wang J."/>
            <person name="Wasserman M."/>
            <person name="Watts T."/>
            <person name="Wilson D."/>
            <person name="Wilson R.K."/>
            <person name="Wing R.A."/>
            <person name="Wolfner M.F."/>
            <person name="Wong A."/>
            <person name="Wong G.K."/>
            <person name="Wu C.I."/>
            <person name="Wu G."/>
            <person name="Yamamoto D."/>
            <person name="Yang H.P."/>
            <person name="Yang S.P."/>
            <person name="Yorke J.A."/>
            <person name="Yoshida K."/>
            <person name="Zdobnov E."/>
            <person name="Zhang P."/>
            <person name="Zhang Y."/>
            <person name="Zimin A.V."/>
            <person name="Baldwin J."/>
            <person name="Abdouelleil A."/>
            <person name="Abdulkadir J."/>
            <person name="Abebe A."/>
            <person name="Abera B."/>
            <person name="Abreu J."/>
            <person name="Acer S.C."/>
            <person name="Aftuck L."/>
            <person name="Alexander A."/>
            <person name="An P."/>
            <person name="Anderson E."/>
            <person name="Anderson S."/>
            <person name="Arachi H."/>
            <person name="Azer M."/>
            <person name="Bachantsang P."/>
            <person name="Barry A."/>
            <person name="Bayul T."/>
            <person name="Berlin A."/>
            <person name="Bessette D."/>
            <person name="Bloom T."/>
            <person name="Blye J."/>
            <person name="Boguslavskiy L."/>
            <person name="Bonnet C."/>
            <person name="Boukhgalter B."/>
            <person name="Bourzgui I."/>
            <person name="Brown A."/>
            <person name="Cahill P."/>
            <person name="Channer S."/>
            <person name="Cheshatsang Y."/>
            <person name="Chuda L."/>
            <person name="Citroen M."/>
            <person name="Collymore A."/>
            <person name="Cooke P."/>
            <person name="Costello M."/>
            <person name="D'Aco K."/>
            <person name="Daza R."/>
            <person name="De Haan G."/>
            <person name="DeGray S."/>
            <person name="DeMaso C."/>
            <person name="Dhargay N."/>
            <person name="Dooley K."/>
            <person name="Dooley E."/>
            <person name="Doricent M."/>
            <person name="Dorje P."/>
            <person name="Dorjee K."/>
            <person name="Dupes A."/>
            <person name="Elong R."/>
            <person name="Falk J."/>
            <person name="Farina A."/>
            <person name="Faro S."/>
            <person name="Ferguson D."/>
            <person name="Fisher S."/>
            <person name="Foley C.D."/>
            <person name="Franke A."/>
            <person name="Friedrich D."/>
            <person name="Gadbois L."/>
            <person name="Gearin G."/>
            <person name="Gearin C.R."/>
            <person name="Giannoukos G."/>
            <person name="Goode T."/>
            <person name="Graham J."/>
            <person name="Grandbois E."/>
            <person name="Grewal S."/>
            <person name="Gyaltsen K."/>
            <person name="Hafez N."/>
            <person name="Hagos B."/>
            <person name="Hall J."/>
            <person name="Henson C."/>
            <person name="Hollinger A."/>
            <person name="Honan T."/>
            <person name="Huard M.D."/>
            <person name="Hughes L."/>
            <person name="Hurhula B."/>
            <person name="Husby M.E."/>
            <person name="Kamat A."/>
            <person name="Kanga B."/>
            <person name="Kashin S."/>
            <person name="Khazanovich D."/>
            <person name="Kisner P."/>
            <person name="Lance K."/>
            <person name="Lara M."/>
            <person name="Lee W."/>
            <person name="Lennon N."/>
            <person name="Letendre F."/>
            <person name="LeVine R."/>
            <person name="Lipovsky A."/>
            <person name="Liu X."/>
            <person name="Liu J."/>
            <person name="Liu S."/>
            <person name="Lokyitsang T."/>
            <person name="Lokyitsang Y."/>
            <person name="Lubonja R."/>
            <person name="Lui A."/>
            <person name="MacDonald P."/>
            <person name="Magnisalis V."/>
            <person name="Maru K."/>
            <person name="Matthews C."/>
            <person name="McCusker W."/>
            <person name="McDonough S."/>
            <person name="Mehta T."/>
            <person name="Meldrim J."/>
            <person name="Meneus L."/>
            <person name="Mihai O."/>
            <person name="Mihalev A."/>
            <person name="Mihova T."/>
            <person name="Mittelman R."/>
            <person name="Mlenga V."/>
            <person name="Montmayeur A."/>
            <person name="Mulrain L."/>
            <person name="Navidi A."/>
            <person name="Naylor J."/>
            <person name="Negash T."/>
            <person name="Nguyen T."/>
            <person name="Nguyen N."/>
            <person name="Nicol R."/>
            <person name="Norbu C."/>
            <person name="Norbu N."/>
            <person name="Novod N."/>
            <person name="O'Neill B."/>
            <person name="Osman S."/>
            <person name="Markiewicz E."/>
            <person name="Oyono O.L."/>
            <person name="Patti C."/>
            <person name="Phunkhang P."/>
            <person name="Pierre F."/>
            <person name="Priest M."/>
            <person name="Raghuraman S."/>
            <person name="Rege F."/>
            <person name="Reyes R."/>
            <person name="Rise C."/>
            <person name="Rogov P."/>
            <person name="Ross K."/>
            <person name="Ryan E."/>
            <person name="Settipalli S."/>
            <person name="Shea T."/>
            <person name="Sherpa N."/>
            <person name="Shi L."/>
            <person name="Shih D."/>
            <person name="Sparrow T."/>
            <person name="Spaulding J."/>
            <person name="Stalker J."/>
            <person name="Stange-Thomann N."/>
            <person name="Stavropoulos S."/>
            <person name="Stone C."/>
            <person name="Strader C."/>
            <person name="Tesfaye S."/>
            <person name="Thomson T."/>
            <person name="Thoulutsang Y."/>
            <person name="Thoulutsang D."/>
            <person name="Topham K."/>
            <person name="Topping I."/>
            <person name="Tsamla T."/>
            <person name="Vassiliev H."/>
            <person name="Vo A."/>
            <person name="Wangchuk T."/>
            <person name="Wangdi T."/>
            <person name="Weiand M."/>
            <person name="Wilkinson J."/>
            <person name="Wilson A."/>
            <person name="Yadav S."/>
            <person name="Young G."/>
            <person name="Yu Q."/>
            <person name="Zembek L."/>
            <person name="Zhong D."/>
            <person name="Zimmer A."/>
            <person name="Zwirko Z."/>
            <person name="Jaffe D.B."/>
            <person name="Alvarez P."/>
            <person name="Brockman W."/>
            <person name="Butler J."/>
            <person name="Chin C."/>
            <person name="Gnerre S."/>
            <person name="Grabherr M."/>
            <person name="Kleber M."/>
            <person name="Mauceli E."/>
            <person name="MacCallum I."/>
        </authorList>
    </citation>
    <scope>NUCLEOTIDE SEQUENCE [LARGE SCALE GENOMIC DNA]</scope>
    <source>
        <strain evidence="3">MSH-3 / Tucson 14011-0111.49</strain>
    </source>
</reference>
<feature type="compositionally biased region" description="Basic residues" evidence="1">
    <location>
        <begin position="61"/>
        <end position="88"/>
    </location>
</feature>
<proteinExistence type="predicted"/>
<sequence length="99" mass="12053">MLNKEGKVTIVTTNHEVEYNSNKVEGHRTNFRSPKDKRLINRARRIRRRKWNWYRTGRANKVMKRGRKQNGQRRRRRRGRGRGRQRSRSKADARWIVVG</sequence>
<name>B4GES5_DROPE</name>
<protein>
    <submittedName>
        <fullName evidence="2">GL21746</fullName>
    </submittedName>
</protein>
<organism evidence="3">
    <name type="scientific">Drosophila persimilis</name>
    <name type="common">Fruit fly</name>
    <dbReference type="NCBI Taxonomy" id="7234"/>
    <lineage>
        <taxon>Eukaryota</taxon>
        <taxon>Metazoa</taxon>
        <taxon>Ecdysozoa</taxon>
        <taxon>Arthropoda</taxon>
        <taxon>Hexapoda</taxon>
        <taxon>Insecta</taxon>
        <taxon>Pterygota</taxon>
        <taxon>Neoptera</taxon>
        <taxon>Endopterygota</taxon>
        <taxon>Diptera</taxon>
        <taxon>Brachycera</taxon>
        <taxon>Muscomorpha</taxon>
        <taxon>Ephydroidea</taxon>
        <taxon>Drosophilidae</taxon>
        <taxon>Drosophila</taxon>
        <taxon>Sophophora</taxon>
    </lineage>
</organism>